<proteinExistence type="predicted"/>
<name>A0ACB6Z551_THEGA</name>
<gene>
    <name evidence="1" type="ORF">BDM02DRAFT_3121547</name>
</gene>
<organism evidence="1 2">
    <name type="scientific">Thelephora ganbajun</name>
    <name type="common">Ganba fungus</name>
    <dbReference type="NCBI Taxonomy" id="370292"/>
    <lineage>
        <taxon>Eukaryota</taxon>
        <taxon>Fungi</taxon>
        <taxon>Dikarya</taxon>
        <taxon>Basidiomycota</taxon>
        <taxon>Agaricomycotina</taxon>
        <taxon>Agaricomycetes</taxon>
        <taxon>Thelephorales</taxon>
        <taxon>Thelephoraceae</taxon>
        <taxon>Thelephora</taxon>
    </lineage>
</organism>
<keyword evidence="2" id="KW-1185">Reference proteome</keyword>
<evidence type="ECO:0000313" key="1">
    <source>
        <dbReference type="EMBL" id="KAF9644644.1"/>
    </source>
</evidence>
<reference evidence="1" key="1">
    <citation type="submission" date="2019-10" db="EMBL/GenBank/DDBJ databases">
        <authorList>
            <consortium name="DOE Joint Genome Institute"/>
            <person name="Kuo A."/>
            <person name="Miyauchi S."/>
            <person name="Kiss E."/>
            <person name="Drula E."/>
            <person name="Kohler A."/>
            <person name="Sanchez-Garcia M."/>
            <person name="Andreopoulos B."/>
            <person name="Barry K.W."/>
            <person name="Bonito G."/>
            <person name="Buee M."/>
            <person name="Carver A."/>
            <person name="Chen C."/>
            <person name="Cichocki N."/>
            <person name="Clum A."/>
            <person name="Culley D."/>
            <person name="Crous P.W."/>
            <person name="Fauchery L."/>
            <person name="Girlanda M."/>
            <person name="Hayes R."/>
            <person name="Keri Z."/>
            <person name="Labutti K."/>
            <person name="Lipzen A."/>
            <person name="Lombard V."/>
            <person name="Magnuson J."/>
            <person name="Maillard F."/>
            <person name="Morin E."/>
            <person name="Murat C."/>
            <person name="Nolan M."/>
            <person name="Ohm R."/>
            <person name="Pangilinan J."/>
            <person name="Pereira M."/>
            <person name="Perotto S."/>
            <person name="Peter M."/>
            <person name="Riley R."/>
            <person name="Sitrit Y."/>
            <person name="Stielow B."/>
            <person name="Szollosi G."/>
            <person name="Zifcakova L."/>
            <person name="Stursova M."/>
            <person name="Spatafora J.W."/>
            <person name="Tedersoo L."/>
            <person name="Vaario L.-M."/>
            <person name="Yamada A."/>
            <person name="Yan M."/>
            <person name="Wang P."/>
            <person name="Xu J."/>
            <person name="Bruns T."/>
            <person name="Baldrian P."/>
            <person name="Vilgalys R."/>
            <person name="Henrissat B."/>
            <person name="Grigoriev I.V."/>
            <person name="Hibbett D."/>
            <person name="Nagy L.G."/>
            <person name="Martin F.M."/>
        </authorList>
    </citation>
    <scope>NUCLEOTIDE SEQUENCE</scope>
    <source>
        <strain evidence="1">P2</strain>
    </source>
</reference>
<evidence type="ECO:0000313" key="2">
    <source>
        <dbReference type="Proteomes" id="UP000886501"/>
    </source>
</evidence>
<dbReference type="EMBL" id="MU118126">
    <property type="protein sequence ID" value="KAF9644644.1"/>
    <property type="molecule type" value="Genomic_DNA"/>
</dbReference>
<comment type="caution">
    <text evidence="1">The sequence shown here is derived from an EMBL/GenBank/DDBJ whole genome shotgun (WGS) entry which is preliminary data.</text>
</comment>
<sequence>MYFLLPDLPRICPFPPSLNPCYGSVASESRAWIDSLGILSGRQQHHFAISFLELLAAHAYPYADREGYRTSCDYMNLTFILDDYSDDEGGRGARAVSDSFMNALKDPTRDDGTPFAKLAREFKERLNTTSTTARQRFIDTFDHYLDYTVREAENREHGTILNSKDLTELRRGNSGVDVAFSVTECILSIDLQPKVFDHPVLSTLRKLAGQIVFTINDIYSYNKEQASGHSANNFITVIKEERGVESQEAFDVAGQFFENDVQEFLRCKDLLPSWGPEVDEAVSRYVTGLECWVGGSLEWSLSGHRYFGDSVEEVRRTRRVALAERHA</sequence>
<accession>A0ACB6Z551</accession>
<reference evidence="1" key="2">
    <citation type="journal article" date="2020" name="Nat. Commun.">
        <title>Large-scale genome sequencing of mycorrhizal fungi provides insights into the early evolution of symbiotic traits.</title>
        <authorList>
            <person name="Miyauchi S."/>
            <person name="Kiss E."/>
            <person name="Kuo A."/>
            <person name="Drula E."/>
            <person name="Kohler A."/>
            <person name="Sanchez-Garcia M."/>
            <person name="Morin E."/>
            <person name="Andreopoulos B."/>
            <person name="Barry K.W."/>
            <person name="Bonito G."/>
            <person name="Buee M."/>
            <person name="Carver A."/>
            <person name="Chen C."/>
            <person name="Cichocki N."/>
            <person name="Clum A."/>
            <person name="Culley D."/>
            <person name="Crous P.W."/>
            <person name="Fauchery L."/>
            <person name="Girlanda M."/>
            <person name="Hayes R.D."/>
            <person name="Keri Z."/>
            <person name="LaButti K."/>
            <person name="Lipzen A."/>
            <person name="Lombard V."/>
            <person name="Magnuson J."/>
            <person name="Maillard F."/>
            <person name="Murat C."/>
            <person name="Nolan M."/>
            <person name="Ohm R.A."/>
            <person name="Pangilinan J."/>
            <person name="Pereira M.F."/>
            <person name="Perotto S."/>
            <person name="Peter M."/>
            <person name="Pfister S."/>
            <person name="Riley R."/>
            <person name="Sitrit Y."/>
            <person name="Stielow J.B."/>
            <person name="Szollosi G."/>
            <person name="Zifcakova L."/>
            <person name="Stursova M."/>
            <person name="Spatafora J.W."/>
            <person name="Tedersoo L."/>
            <person name="Vaario L.M."/>
            <person name="Yamada A."/>
            <person name="Yan M."/>
            <person name="Wang P."/>
            <person name="Xu J."/>
            <person name="Bruns T."/>
            <person name="Baldrian P."/>
            <person name="Vilgalys R."/>
            <person name="Dunand C."/>
            <person name="Henrissat B."/>
            <person name="Grigoriev I.V."/>
            <person name="Hibbett D."/>
            <person name="Nagy L.G."/>
            <person name="Martin F.M."/>
        </authorList>
    </citation>
    <scope>NUCLEOTIDE SEQUENCE</scope>
    <source>
        <strain evidence="1">P2</strain>
    </source>
</reference>
<dbReference type="Proteomes" id="UP000886501">
    <property type="component" value="Unassembled WGS sequence"/>
</dbReference>
<protein>
    <submittedName>
        <fullName evidence="1">Terpenoid synthase</fullName>
    </submittedName>
</protein>